<dbReference type="InterPro" id="IPR003917">
    <property type="entry name" value="NADH_UbQ_OxRdtase_chain2"/>
</dbReference>
<feature type="domain" description="NADH:quinone oxidoreductase/Mrp antiporter transmembrane" evidence="19">
    <location>
        <begin position="24"/>
        <end position="279"/>
    </location>
</feature>
<evidence type="ECO:0000256" key="9">
    <source>
        <dbReference type="ARBA" id="ARBA00022792"/>
    </source>
</evidence>
<evidence type="ECO:0000256" key="11">
    <source>
        <dbReference type="ARBA" id="ARBA00022982"/>
    </source>
</evidence>
<feature type="transmembrane region" description="Helical" evidence="18">
    <location>
        <begin position="194"/>
        <end position="212"/>
    </location>
</feature>
<keyword evidence="8 18" id="KW-0812">Transmembrane</keyword>
<reference evidence="20" key="1">
    <citation type="submission" date="2021-04" db="EMBL/GenBank/DDBJ databases">
        <title>The complete mitochondrial genome of Proisotoma minuta (Collembola: Proisotominae).</title>
        <authorList>
            <person name="Meng W."/>
            <person name="Lian M.X."/>
        </authorList>
    </citation>
    <scope>NUCLEOTIDE SEQUENCE</scope>
</reference>
<accession>A0A8K1M452</accession>
<keyword evidence="11 18" id="KW-0249">Electron transport</keyword>
<keyword evidence="10 18" id="KW-1278">Translocase</keyword>
<comment type="function">
    <text evidence="1">Core subunit of the mitochondrial membrane respiratory chain NADH dehydrogenase (Complex I) that is believed to belong to the minimal assembly required for catalysis. Complex I functions in the transfer of electrons from NADH to the respiratory chain. The immediate electron acceptor for the enzyme is believed to be ubiquinone.</text>
</comment>
<keyword evidence="12 18" id="KW-1133">Transmembrane helix</keyword>
<evidence type="ECO:0000256" key="6">
    <source>
        <dbReference type="ARBA" id="ARBA00022448"/>
    </source>
</evidence>
<dbReference type="EC" id="7.1.1.2" evidence="4 18"/>
<dbReference type="InterPro" id="IPR001750">
    <property type="entry name" value="ND/Mrp_TM"/>
</dbReference>
<dbReference type="PRINTS" id="PR01436">
    <property type="entry name" value="NADHDHGNASE2"/>
</dbReference>
<feature type="transmembrane region" description="Helical" evidence="18">
    <location>
        <begin position="168"/>
        <end position="188"/>
    </location>
</feature>
<geneLocation type="mitochondrion" evidence="20"/>
<keyword evidence="13 18" id="KW-0520">NAD</keyword>
<keyword evidence="15 18" id="KW-0496">Mitochondrion</keyword>
<sequence>MFMKFSSLTFTTTLMAGTMIALTSNSWLTAWAGLEINLMSMIPLLLKSPSKSATEGAIKYFLPQAMASVILITSFMAIYFTSKPLMMEALPHLILLSLMMKLGAAPLHYWFPQVLSKTPWGQTLLLLTWQKIAPFTLMMYFNMNTLTTFFIIASSVTGALGGLNQTNLKLILTYSSIAHTGWMLPLSAVSSKMWLNYFILYFMNSVLLVSILKSFKITNMKQLGTSSMGTPQLMFTVAPILSLGGLPPMMGFYAKLTALIFLLKSKMGPMLLIMLSSSLVSLFYYLKMTYSLLMMKSLRMNMNPVKLSIKENYLFTVLTFGILMTPALSTLI</sequence>
<feature type="transmembrane region" description="Helical" evidence="18">
    <location>
        <begin position="93"/>
        <end position="112"/>
    </location>
</feature>
<evidence type="ECO:0000259" key="19">
    <source>
        <dbReference type="Pfam" id="PF00361"/>
    </source>
</evidence>
<protein>
    <recommendedName>
        <fullName evidence="5 18">NADH-ubiquinone oxidoreductase chain 2</fullName>
        <ecNumber evidence="4 18">7.1.1.2</ecNumber>
    </recommendedName>
</protein>
<evidence type="ECO:0000256" key="15">
    <source>
        <dbReference type="ARBA" id="ARBA00023128"/>
    </source>
</evidence>
<evidence type="ECO:0000256" key="13">
    <source>
        <dbReference type="ARBA" id="ARBA00023027"/>
    </source>
</evidence>
<keyword evidence="6" id="KW-0813">Transport</keyword>
<evidence type="ECO:0000256" key="2">
    <source>
        <dbReference type="ARBA" id="ARBA00004448"/>
    </source>
</evidence>
<evidence type="ECO:0000256" key="1">
    <source>
        <dbReference type="ARBA" id="ARBA00003257"/>
    </source>
</evidence>
<feature type="transmembrane region" description="Helical" evidence="18">
    <location>
        <begin position="233"/>
        <end position="250"/>
    </location>
</feature>
<evidence type="ECO:0000313" key="20">
    <source>
        <dbReference type="EMBL" id="UBI43109.1"/>
    </source>
</evidence>
<keyword evidence="7 18" id="KW-0679">Respiratory chain</keyword>
<feature type="transmembrane region" description="Helical" evidence="18">
    <location>
        <begin position="270"/>
        <end position="293"/>
    </location>
</feature>
<organism evidence="20">
    <name type="scientific">Proisotoma minuta</name>
    <dbReference type="NCBI Taxonomy" id="301521"/>
    <lineage>
        <taxon>Eukaryota</taxon>
        <taxon>Metazoa</taxon>
        <taxon>Ecdysozoa</taxon>
        <taxon>Arthropoda</taxon>
        <taxon>Hexapoda</taxon>
        <taxon>Collembola</taxon>
        <taxon>Entomobryomorpha</taxon>
        <taxon>Isotomoidea</taxon>
        <taxon>Isotomidae</taxon>
        <taxon>Proisotominae</taxon>
        <taxon>Proisotoma</taxon>
    </lineage>
</organism>
<evidence type="ECO:0000256" key="10">
    <source>
        <dbReference type="ARBA" id="ARBA00022967"/>
    </source>
</evidence>
<dbReference type="GO" id="GO:0005743">
    <property type="term" value="C:mitochondrial inner membrane"/>
    <property type="evidence" value="ECO:0007669"/>
    <property type="project" value="UniProtKB-SubCell"/>
</dbReference>
<evidence type="ECO:0000256" key="14">
    <source>
        <dbReference type="ARBA" id="ARBA00023075"/>
    </source>
</evidence>
<proteinExistence type="inferred from homology"/>
<keyword evidence="14 18" id="KW-0830">Ubiquinone</keyword>
<comment type="similarity">
    <text evidence="3 18">Belongs to the complex I subunit 2 family.</text>
</comment>
<evidence type="ECO:0000256" key="12">
    <source>
        <dbReference type="ARBA" id="ARBA00022989"/>
    </source>
</evidence>
<dbReference type="PANTHER" id="PTHR46552">
    <property type="entry name" value="NADH-UBIQUINONE OXIDOREDUCTASE CHAIN 2"/>
    <property type="match status" value="1"/>
</dbReference>
<evidence type="ECO:0000256" key="18">
    <source>
        <dbReference type="RuleBase" id="RU003403"/>
    </source>
</evidence>
<dbReference type="GO" id="GO:0006120">
    <property type="term" value="P:mitochondrial electron transport, NADH to ubiquinone"/>
    <property type="evidence" value="ECO:0007669"/>
    <property type="project" value="InterPro"/>
</dbReference>
<evidence type="ECO:0000256" key="7">
    <source>
        <dbReference type="ARBA" id="ARBA00022660"/>
    </source>
</evidence>
<evidence type="ECO:0000256" key="8">
    <source>
        <dbReference type="ARBA" id="ARBA00022692"/>
    </source>
</evidence>
<dbReference type="EMBL" id="MW874475">
    <property type="protein sequence ID" value="UBI43109.1"/>
    <property type="molecule type" value="Genomic_DNA"/>
</dbReference>
<dbReference type="InterPro" id="IPR050175">
    <property type="entry name" value="Complex_I_Subunit_2"/>
</dbReference>
<evidence type="ECO:0000256" key="17">
    <source>
        <dbReference type="ARBA" id="ARBA00049551"/>
    </source>
</evidence>
<keyword evidence="16 18" id="KW-0472">Membrane</keyword>
<feature type="transmembrane region" description="Helical" evidence="18">
    <location>
        <begin position="313"/>
        <end position="331"/>
    </location>
</feature>
<feature type="transmembrane region" description="Helical" evidence="18">
    <location>
        <begin position="60"/>
        <end position="81"/>
    </location>
</feature>
<evidence type="ECO:0000256" key="3">
    <source>
        <dbReference type="ARBA" id="ARBA00007012"/>
    </source>
</evidence>
<comment type="function">
    <text evidence="18">Core subunit of the mitochondrial membrane respiratory chain NADH dehydrogenase (Complex I) which catalyzes electron transfer from NADH through the respiratory chain, using ubiquinone as an electron acceptor. Essential for the catalytic activity and assembly of complex I.</text>
</comment>
<feature type="transmembrane region" description="Helical" evidence="18">
    <location>
        <begin position="132"/>
        <end position="156"/>
    </location>
</feature>
<name>A0A8K1M452_9HEXA</name>
<dbReference type="Pfam" id="PF00361">
    <property type="entry name" value="Proton_antipo_M"/>
    <property type="match status" value="1"/>
</dbReference>
<evidence type="ECO:0000256" key="5">
    <source>
        <dbReference type="ARBA" id="ARBA00021008"/>
    </source>
</evidence>
<dbReference type="PANTHER" id="PTHR46552:SF1">
    <property type="entry name" value="NADH-UBIQUINONE OXIDOREDUCTASE CHAIN 2"/>
    <property type="match status" value="1"/>
</dbReference>
<evidence type="ECO:0000256" key="4">
    <source>
        <dbReference type="ARBA" id="ARBA00012944"/>
    </source>
</evidence>
<comment type="catalytic activity">
    <reaction evidence="17 18">
        <text>a ubiquinone + NADH + 5 H(+)(in) = a ubiquinol + NAD(+) + 4 H(+)(out)</text>
        <dbReference type="Rhea" id="RHEA:29091"/>
        <dbReference type="Rhea" id="RHEA-COMP:9565"/>
        <dbReference type="Rhea" id="RHEA-COMP:9566"/>
        <dbReference type="ChEBI" id="CHEBI:15378"/>
        <dbReference type="ChEBI" id="CHEBI:16389"/>
        <dbReference type="ChEBI" id="CHEBI:17976"/>
        <dbReference type="ChEBI" id="CHEBI:57540"/>
        <dbReference type="ChEBI" id="CHEBI:57945"/>
        <dbReference type="EC" id="7.1.1.2"/>
    </reaction>
</comment>
<evidence type="ECO:0000256" key="16">
    <source>
        <dbReference type="ARBA" id="ARBA00023136"/>
    </source>
</evidence>
<gene>
    <name evidence="20" type="primary">nad2</name>
</gene>
<dbReference type="GO" id="GO:0008137">
    <property type="term" value="F:NADH dehydrogenase (ubiquinone) activity"/>
    <property type="evidence" value="ECO:0007669"/>
    <property type="project" value="UniProtKB-EC"/>
</dbReference>
<comment type="subcellular location">
    <subcellularLocation>
        <location evidence="2 18">Mitochondrion inner membrane</location>
        <topology evidence="2 18">Multi-pass membrane protein</topology>
    </subcellularLocation>
</comment>
<dbReference type="AlphaFoldDB" id="A0A8K1M452"/>
<keyword evidence="9 18" id="KW-0999">Mitochondrion inner membrane</keyword>